<dbReference type="InterPro" id="IPR020588">
    <property type="entry name" value="RecA_ATP-bd"/>
</dbReference>
<dbReference type="InterPro" id="IPR020587">
    <property type="entry name" value="RecA_monomer-monomer_interface"/>
</dbReference>
<dbReference type="Proteomes" id="UP000585474">
    <property type="component" value="Unassembled WGS sequence"/>
</dbReference>
<dbReference type="AlphaFoldDB" id="A0A7J0EEX2"/>
<gene>
    <name evidence="8" type="ORF">Acr_03g0015000</name>
</gene>
<dbReference type="GO" id="GO:0005524">
    <property type="term" value="F:ATP binding"/>
    <property type="evidence" value="ECO:0007669"/>
    <property type="project" value="UniProtKB-KW"/>
</dbReference>
<dbReference type="InterPro" id="IPR013765">
    <property type="entry name" value="DNA_recomb/repair_RecA"/>
</dbReference>
<keyword evidence="2 5" id="KW-0547">Nucleotide-binding</keyword>
<evidence type="ECO:0000313" key="9">
    <source>
        <dbReference type="Proteomes" id="UP000585474"/>
    </source>
</evidence>
<sequence>MDTTLWLALSWIVGDYCKESMLSLQRFFGSRRLPLISTGSLKLDLALGIGGLPQGWIVESYGQEASGKTTLALHIIKEAQKLGGYCAYLDVENPLDPSLAESIGVADLVPQLEIDVVIGEIESNISEGLRTAEEVTCGGNALRFYAAIWMRISRTGLLKTEDKVTGLGICVIVVKNTLEPPMKKAELGIQFGRGICCEPGVLHLACEHGLILKEGTNFFIEGEVLENVQEAERYLVENDEVLDKTVKSLRSHLFKRRE</sequence>
<dbReference type="Gene3D" id="3.40.50.300">
    <property type="entry name" value="P-loop containing nucleotide triphosphate hydrolases"/>
    <property type="match status" value="2"/>
</dbReference>
<keyword evidence="3 5" id="KW-0067">ATP-binding</keyword>
<dbReference type="PROSITE" id="PS50163">
    <property type="entry name" value="RECA_3"/>
    <property type="match status" value="1"/>
</dbReference>
<keyword evidence="4" id="KW-0233">DNA recombination</keyword>
<evidence type="ECO:0000259" key="6">
    <source>
        <dbReference type="PROSITE" id="PS50162"/>
    </source>
</evidence>
<feature type="domain" description="RecA family profile 2" evidence="7">
    <location>
        <begin position="124"/>
        <end position="195"/>
    </location>
</feature>
<evidence type="ECO:0000256" key="3">
    <source>
        <dbReference type="ARBA" id="ARBA00022840"/>
    </source>
</evidence>
<evidence type="ECO:0000259" key="7">
    <source>
        <dbReference type="PROSITE" id="PS50163"/>
    </source>
</evidence>
<dbReference type="OrthoDB" id="5957327at2759"/>
<feature type="domain" description="RecA family profile 1" evidence="6">
    <location>
        <begin position="32"/>
        <end position="97"/>
    </location>
</feature>
<reference evidence="8 9" key="1">
    <citation type="submission" date="2019-07" db="EMBL/GenBank/DDBJ databases">
        <title>De Novo Assembly of kiwifruit Actinidia rufa.</title>
        <authorList>
            <person name="Sugita-Konishi S."/>
            <person name="Sato K."/>
            <person name="Mori E."/>
            <person name="Abe Y."/>
            <person name="Kisaki G."/>
            <person name="Hamano K."/>
            <person name="Suezawa K."/>
            <person name="Otani M."/>
            <person name="Fukuda T."/>
            <person name="Manabe T."/>
            <person name="Gomi K."/>
            <person name="Tabuchi M."/>
            <person name="Akimitsu K."/>
            <person name="Kataoka I."/>
        </authorList>
    </citation>
    <scope>NUCLEOTIDE SEQUENCE [LARGE SCALE GENOMIC DNA]</scope>
    <source>
        <strain evidence="9">cv. Fuchu</strain>
    </source>
</reference>
<evidence type="ECO:0000256" key="4">
    <source>
        <dbReference type="ARBA" id="ARBA00023172"/>
    </source>
</evidence>
<dbReference type="PANTHER" id="PTHR45900:SF4">
    <property type="entry name" value="DNA REPAIR PROTEIN RECA HOMOLOG 2, MITOCHONDRIAL"/>
    <property type="match status" value="1"/>
</dbReference>
<organism evidence="8 9">
    <name type="scientific">Actinidia rufa</name>
    <dbReference type="NCBI Taxonomy" id="165716"/>
    <lineage>
        <taxon>Eukaryota</taxon>
        <taxon>Viridiplantae</taxon>
        <taxon>Streptophyta</taxon>
        <taxon>Embryophyta</taxon>
        <taxon>Tracheophyta</taxon>
        <taxon>Spermatophyta</taxon>
        <taxon>Magnoliopsida</taxon>
        <taxon>eudicotyledons</taxon>
        <taxon>Gunneridae</taxon>
        <taxon>Pentapetalae</taxon>
        <taxon>asterids</taxon>
        <taxon>Ericales</taxon>
        <taxon>Actinidiaceae</taxon>
        <taxon>Actinidia</taxon>
    </lineage>
</organism>
<evidence type="ECO:0000256" key="5">
    <source>
        <dbReference type="RuleBase" id="RU003422"/>
    </source>
</evidence>
<keyword evidence="9" id="KW-1185">Reference proteome</keyword>
<dbReference type="InterPro" id="IPR027417">
    <property type="entry name" value="P-loop_NTPase"/>
</dbReference>
<proteinExistence type="inferred from homology"/>
<evidence type="ECO:0000256" key="1">
    <source>
        <dbReference type="ARBA" id="ARBA00009391"/>
    </source>
</evidence>
<dbReference type="InterPro" id="IPR049428">
    <property type="entry name" value="RecA-like_N"/>
</dbReference>
<dbReference type="GO" id="GO:0003697">
    <property type="term" value="F:single-stranded DNA binding"/>
    <property type="evidence" value="ECO:0007669"/>
    <property type="project" value="InterPro"/>
</dbReference>
<name>A0A7J0EEX2_9ERIC</name>
<dbReference type="GO" id="GO:0006281">
    <property type="term" value="P:DNA repair"/>
    <property type="evidence" value="ECO:0007669"/>
    <property type="project" value="InterPro"/>
</dbReference>
<dbReference type="EMBL" id="BJWL01000003">
    <property type="protein sequence ID" value="GFY84726.1"/>
    <property type="molecule type" value="Genomic_DNA"/>
</dbReference>
<dbReference type="PROSITE" id="PS50162">
    <property type="entry name" value="RECA_2"/>
    <property type="match status" value="1"/>
</dbReference>
<dbReference type="PANTHER" id="PTHR45900">
    <property type="entry name" value="RECA"/>
    <property type="match status" value="1"/>
</dbReference>
<dbReference type="PRINTS" id="PR00142">
    <property type="entry name" value="RECA"/>
</dbReference>
<dbReference type="Pfam" id="PF00154">
    <property type="entry name" value="RecA_N"/>
    <property type="match status" value="2"/>
</dbReference>
<dbReference type="GO" id="GO:0140664">
    <property type="term" value="F:ATP-dependent DNA damage sensor activity"/>
    <property type="evidence" value="ECO:0007669"/>
    <property type="project" value="InterPro"/>
</dbReference>
<evidence type="ECO:0000313" key="8">
    <source>
        <dbReference type="EMBL" id="GFY84726.1"/>
    </source>
</evidence>
<comment type="similarity">
    <text evidence="1 5">Belongs to the RecA family.</text>
</comment>
<accession>A0A7J0EEX2</accession>
<protein>
    <submittedName>
        <fullName evidence="8">RECA homolog 3</fullName>
    </submittedName>
</protein>
<dbReference type="GO" id="GO:0006310">
    <property type="term" value="P:DNA recombination"/>
    <property type="evidence" value="ECO:0007669"/>
    <property type="project" value="UniProtKB-KW"/>
</dbReference>
<evidence type="ECO:0000256" key="2">
    <source>
        <dbReference type="ARBA" id="ARBA00022741"/>
    </source>
</evidence>
<comment type="caution">
    <text evidence="8">The sequence shown here is derived from an EMBL/GenBank/DDBJ whole genome shotgun (WGS) entry which is preliminary data.</text>
</comment>
<dbReference type="SUPFAM" id="SSF52540">
    <property type="entry name" value="P-loop containing nucleoside triphosphate hydrolases"/>
    <property type="match status" value="1"/>
</dbReference>